<protein>
    <recommendedName>
        <fullName evidence="1">RNase H type-1 domain-containing protein</fullName>
    </recommendedName>
</protein>
<evidence type="ECO:0000313" key="2">
    <source>
        <dbReference type="EMBL" id="PON47379.1"/>
    </source>
</evidence>
<dbReference type="OrthoDB" id="1749266at2759"/>
<dbReference type="GO" id="GO:0003676">
    <property type="term" value="F:nucleic acid binding"/>
    <property type="evidence" value="ECO:0007669"/>
    <property type="project" value="InterPro"/>
</dbReference>
<reference evidence="3" key="1">
    <citation type="submission" date="2016-06" db="EMBL/GenBank/DDBJ databases">
        <title>Parallel loss of symbiosis genes in relatives of nitrogen-fixing non-legume Parasponia.</title>
        <authorList>
            <person name="Van Velzen R."/>
            <person name="Holmer R."/>
            <person name="Bu F."/>
            <person name="Rutten L."/>
            <person name="Van Zeijl A."/>
            <person name="Liu W."/>
            <person name="Santuari L."/>
            <person name="Cao Q."/>
            <person name="Sharma T."/>
            <person name="Shen D."/>
            <person name="Roswanjaya Y."/>
            <person name="Wardhani T."/>
            <person name="Kalhor M.S."/>
            <person name="Jansen J."/>
            <person name="Van den Hoogen J."/>
            <person name="Gungor B."/>
            <person name="Hartog M."/>
            <person name="Hontelez J."/>
            <person name="Verver J."/>
            <person name="Yang W.-C."/>
            <person name="Schijlen E."/>
            <person name="Repin R."/>
            <person name="Schilthuizen M."/>
            <person name="Schranz E."/>
            <person name="Heidstra R."/>
            <person name="Miyata K."/>
            <person name="Fedorova E."/>
            <person name="Kohlen W."/>
            <person name="Bisseling T."/>
            <person name="Smit S."/>
            <person name="Geurts R."/>
        </authorList>
    </citation>
    <scope>NUCLEOTIDE SEQUENCE [LARGE SCALE GENOMIC DNA]</scope>
    <source>
        <strain evidence="3">cv. WU1-14</strain>
    </source>
</reference>
<evidence type="ECO:0000313" key="3">
    <source>
        <dbReference type="Proteomes" id="UP000237105"/>
    </source>
</evidence>
<dbReference type="InterPro" id="IPR002156">
    <property type="entry name" value="RNaseH_domain"/>
</dbReference>
<dbReference type="GO" id="GO:0004523">
    <property type="term" value="F:RNA-DNA hybrid ribonuclease activity"/>
    <property type="evidence" value="ECO:0007669"/>
    <property type="project" value="InterPro"/>
</dbReference>
<feature type="domain" description="RNase H type-1" evidence="1">
    <location>
        <begin position="8"/>
        <end position="58"/>
    </location>
</feature>
<name>A0A2P5BF26_PARAD</name>
<keyword evidence="3" id="KW-1185">Reference proteome</keyword>
<feature type="non-terminal residue" evidence="2">
    <location>
        <position position="1"/>
    </location>
</feature>
<dbReference type="Proteomes" id="UP000237105">
    <property type="component" value="Unassembled WGS sequence"/>
</dbReference>
<comment type="caution">
    <text evidence="2">The sequence shown here is derived from an EMBL/GenBank/DDBJ whole genome shotgun (WGS) entry which is preliminary data.</text>
</comment>
<gene>
    <name evidence="2" type="ORF">PanWU01x14_244630</name>
</gene>
<dbReference type="AlphaFoldDB" id="A0A2P5BF26"/>
<sequence length="96" mass="10322">PTIGFKLNTNASIVAGQNSVGLGVVICDHNGYVVAASSSSCPGCLSLLNAELIGVREGCLLLKVWAVNFQFWSAILWLSLMDSRLFTFLLIMQAVF</sequence>
<dbReference type="Pfam" id="PF13456">
    <property type="entry name" value="RVT_3"/>
    <property type="match status" value="1"/>
</dbReference>
<evidence type="ECO:0000259" key="1">
    <source>
        <dbReference type="Pfam" id="PF13456"/>
    </source>
</evidence>
<dbReference type="EMBL" id="JXTB01000295">
    <property type="protein sequence ID" value="PON47379.1"/>
    <property type="molecule type" value="Genomic_DNA"/>
</dbReference>
<accession>A0A2P5BF26</accession>
<proteinExistence type="predicted"/>
<organism evidence="2 3">
    <name type="scientific">Parasponia andersonii</name>
    <name type="common">Sponia andersonii</name>
    <dbReference type="NCBI Taxonomy" id="3476"/>
    <lineage>
        <taxon>Eukaryota</taxon>
        <taxon>Viridiplantae</taxon>
        <taxon>Streptophyta</taxon>
        <taxon>Embryophyta</taxon>
        <taxon>Tracheophyta</taxon>
        <taxon>Spermatophyta</taxon>
        <taxon>Magnoliopsida</taxon>
        <taxon>eudicotyledons</taxon>
        <taxon>Gunneridae</taxon>
        <taxon>Pentapetalae</taxon>
        <taxon>rosids</taxon>
        <taxon>fabids</taxon>
        <taxon>Rosales</taxon>
        <taxon>Cannabaceae</taxon>
        <taxon>Parasponia</taxon>
    </lineage>
</organism>